<keyword evidence="2" id="KW-1185">Reference proteome</keyword>
<accession>A0A4P6UYD1</accession>
<name>A0A4P6UYD1_9HYPH</name>
<dbReference type="Proteomes" id="UP000293719">
    <property type="component" value="Chromosome"/>
</dbReference>
<evidence type="ECO:0000313" key="1">
    <source>
        <dbReference type="EMBL" id="QBK29359.1"/>
    </source>
</evidence>
<dbReference type="AlphaFoldDB" id="A0A4P6UYD1"/>
<reference evidence="1 2" key="1">
    <citation type="journal article" date="2017" name="Int. J. Syst. Evol. Microbiol.">
        <title>Roseitalea porphyridii gen. nov., sp. nov., isolated from a red alga, and reclassification of Hoeflea suaedae Chung et al. 2013 as Pseudohoeflea suaedae gen. nov., comb. nov.</title>
        <authorList>
            <person name="Hyeon J.W."/>
            <person name="Jeong S.E."/>
            <person name="Baek K."/>
            <person name="Jeon C.O."/>
        </authorList>
    </citation>
    <scope>NUCLEOTIDE SEQUENCE [LARGE SCALE GENOMIC DNA]</scope>
    <source>
        <strain evidence="1 2">MA7-20</strain>
    </source>
</reference>
<sequence>MPTLLIWRGHKFRFYASDGPEPPHVHVIKGDKAAKVWLRDLSVAYNRGYSEQELSRLLAVVSDHRNDWIGSWNDFFGV</sequence>
<dbReference type="GeneID" id="90765928"/>
<dbReference type="Pfam" id="PF13711">
    <property type="entry name" value="DUF4160"/>
    <property type="match status" value="1"/>
</dbReference>
<gene>
    <name evidence="1" type="ORF">E0E05_01360</name>
</gene>
<dbReference type="OrthoDB" id="122670at2"/>
<dbReference type="RefSeq" id="WP_131615060.1">
    <property type="nucleotide sequence ID" value="NZ_CP036532.1"/>
</dbReference>
<evidence type="ECO:0000313" key="2">
    <source>
        <dbReference type="Proteomes" id="UP000293719"/>
    </source>
</evidence>
<dbReference type="InterPro" id="IPR025427">
    <property type="entry name" value="DUF4160"/>
</dbReference>
<proteinExistence type="predicted"/>
<dbReference type="KEGG" id="rpod:E0E05_01360"/>
<protein>
    <submittedName>
        <fullName evidence="1">DUF4160 domain-containing protein</fullName>
    </submittedName>
</protein>
<dbReference type="EMBL" id="CP036532">
    <property type="protein sequence ID" value="QBK29359.1"/>
    <property type="molecule type" value="Genomic_DNA"/>
</dbReference>
<organism evidence="1 2">
    <name type="scientific">Roseitalea porphyridii</name>
    <dbReference type="NCBI Taxonomy" id="1852022"/>
    <lineage>
        <taxon>Bacteria</taxon>
        <taxon>Pseudomonadati</taxon>
        <taxon>Pseudomonadota</taxon>
        <taxon>Alphaproteobacteria</taxon>
        <taxon>Hyphomicrobiales</taxon>
        <taxon>Ahrensiaceae</taxon>
        <taxon>Roseitalea</taxon>
    </lineage>
</organism>